<evidence type="ECO:0000313" key="3">
    <source>
        <dbReference type="Proteomes" id="UP000001542"/>
    </source>
</evidence>
<dbReference type="Pfam" id="PF11929">
    <property type="entry name" value="DUF3447"/>
    <property type="match status" value="1"/>
</dbReference>
<dbReference type="Pfam" id="PF12796">
    <property type="entry name" value="Ank_2"/>
    <property type="match status" value="1"/>
</dbReference>
<dbReference type="SMART" id="SM00248">
    <property type="entry name" value="ANK"/>
    <property type="match status" value="5"/>
</dbReference>
<reference evidence="2" key="2">
    <citation type="journal article" date="2007" name="Science">
        <title>Draft genome sequence of the sexually transmitted pathogen Trichomonas vaginalis.</title>
        <authorList>
            <person name="Carlton J.M."/>
            <person name="Hirt R.P."/>
            <person name="Silva J.C."/>
            <person name="Delcher A.L."/>
            <person name="Schatz M."/>
            <person name="Zhao Q."/>
            <person name="Wortman J.R."/>
            <person name="Bidwell S.L."/>
            <person name="Alsmark U.C.M."/>
            <person name="Besteiro S."/>
            <person name="Sicheritz-Ponten T."/>
            <person name="Noel C.J."/>
            <person name="Dacks J.B."/>
            <person name="Foster P.G."/>
            <person name="Simillion C."/>
            <person name="Van de Peer Y."/>
            <person name="Miranda-Saavedra D."/>
            <person name="Barton G.J."/>
            <person name="Westrop G.D."/>
            <person name="Mueller S."/>
            <person name="Dessi D."/>
            <person name="Fiori P.L."/>
            <person name="Ren Q."/>
            <person name="Paulsen I."/>
            <person name="Zhang H."/>
            <person name="Bastida-Corcuera F.D."/>
            <person name="Simoes-Barbosa A."/>
            <person name="Brown M.T."/>
            <person name="Hayes R.D."/>
            <person name="Mukherjee M."/>
            <person name="Okumura C.Y."/>
            <person name="Schneider R."/>
            <person name="Smith A.J."/>
            <person name="Vanacova S."/>
            <person name="Villalvazo M."/>
            <person name="Haas B.J."/>
            <person name="Pertea M."/>
            <person name="Feldblyum T.V."/>
            <person name="Utterback T.R."/>
            <person name="Shu C.L."/>
            <person name="Osoegawa K."/>
            <person name="de Jong P.J."/>
            <person name="Hrdy I."/>
            <person name="Horvathova L."/>
            <person name="Zubacova Z."/>
            <person name="Dolezal P."/>
            <person name="Malik S.B."/>
            <person name="Logsdon J.M. Jr."/>
            <person name="Henze K."/>
            <person name="Gupta A."/>
            <person name="Wang C.C."/>
            <person name="Dunne R.L."/>
            <person name="Upcroft J.A."/>
            <person name="Upcroft P."/>
            <person name="White O."/>
            <person name="Salzberg S.L."/>
            <person name="Tang P."/>
            <person name="Chiu C.-H."/>
            <person name="Lee Y.-S."/>
            <person name="Embley T.M."/>
            <person name="Coombs G.H."/>
            <person name="Mottram J.C."/>
            <person name="Tachezy J."/>
            <person name="Fraser-Liggett C.M."/>
            <person name="Johnson P.J."/>
        </authorList>
    </citation>
    <scope>NUCLEOTIDE SEQUENCE [LARGE SCALE GENOMIC DNA]</scope>
    <source>
        <strain evidence="2">G3</strain>
    </source>
</reference>
<dbReference type="Proteomes" id="UP000001542">
    <property type="component" value="Unassembled WGS sequence"/>
</dbReference>
<dbReference type="InterPro" id="IPR036770">
    <property type="entry name" value="Ankyrin_rpt-contain_sf"/>
</dbReference>
<gene>
    <name evidence="2" type="ORF">TVAG_217300</name>
</gene>
<dbReference type="PANTHER" id="PTHR46224">
    <property type="entry name" value="ANKYRIN REPEAT FAMILY PROTEIN"/>
    <property type="match status" value="1"/>
</dbReference>
<feature type="domain" description="DUF3447" evidence="1">
    <location>
        <begin position="147"/>
        <end position="216"/>
    </location>
</feature>
<name>A2EZB2_TRIV3</name>
<dbReference type="VEuPathDB" id="TrichDB:TVAG_217300"/>
<dbReference type="eggNOG" id="KOG0504">
    <property type="taxonomic scope" value="Eukaryota"/>
</dbReference>
<dbReference type="RefSeq" id="XP_001330473.1">
    <property type="nucleotide sequence ID" value="XM_001330438.1"/>
</dbReference>
<dbReference type="PANTHER" id="PTHR46224:SF64">
    <property type="entry name" value="IQ MOTIF AND ANKYRIN REPEAT DOMAIN-CONTAINING PROTEIN 1"/>
    <property type="match status" value="1"/>
</dbReference>
<evidence type="ECO:0000259" key="1">
    <source>
        <dbReference type="Pfam" id="PF11929"/>
    </source>
</evidence>
<accession>A2EZB2</accession>
<dbReference type="KEGG" id="tva:4759819"/>
<dbReference type="SMR" id="A2EZB2"/>
<dbReference type="SUPFAM" id="SSF48403">
    <property type="entry name" value="Ankyrin repeat"/>
    <property type="match status" value="1"/>
</dbReference>
<evidence type="ECO:0000313" key="2">
    <source>
        <dbReference type="EMBL" id="EAY01993.1"/>
    </source>
</evidence>
<sequence length="585" mass="66981">MCALVTKLGPMIEKSLSKFCLVEDLIWDITKEKYEDNLAELTKILSEKSFHKYILQTIRSAKKYRPAQNDILLLLTKALQNQIPIFTEILQDWTEFVPDEIESHAMTDDVGYFVQNRNSENDRKSFLLSALYGSINTFSFFMSNGAEFDNTVIKNAAIGGNLEIIKILIDKDVPIVAAIQNSIASHQNKVLDLIFENLEIDMKVSISDLFKRSNIRSISHLLAYSPNFSINNLKLIEFGIQMESIPLLKFFINKMKYSIPNDLAIHGKIYKTIFKAEEHRKEMLSYLISQGLNVKFIFEIEDTAYNPLALSIINKDQETGIFLIEQGANCNFVLVLKGKRYPMITLAAKYQLFSLINKLIPNVDINSPSYVSSPNNINRYKKNALIYSIKYSNISFCKMLLKHGADPNYSKLEYSPLCYCCKVSNFELFNYLFKFTGLFPGDLDENGKITHSPLSICIKNGNVEMIKLILDLGYDPSISIVNEADENEIDHLQYAKLFENQEIINIISQKMEIATKRNSFFKDSREEYFTQHSIFKDANESQLLDAVRAGCVVRVNIKIFPRSDIIEAFNKLMDAGVILELHNLE</sequence>
<dbReference type="InParanoid" id="A2EZB2"/>
<dbReference type="InterPro" id="IPR020683">
    <property type="entry name" value="DUF3447"/>
</dbReference>
<dbReference type="InterPro" id="IPR051616">
    <property type="entry name" value="Cul2-RING_E3_ligase_SR"/>
</dbReference>
<organism evidence="2 3">
    <name type="scientific">Trichomonas vaginalis (strain ATCC PRA-98 / G3)</name>
    <dbReference type="NCBI Taxonomy" id="412133"/>
    <lineage>
        <taxon>Eukaryota</taxon>
        <taxon>Metamonada</taxon>
        <taxon>Parabasalia</taxon>
        <taxon>Trichomonadida</taxon>
        <taxon>Trichomonadidae</taxon>
        <taxon>Trichomonas</taxon>
    </lineage>
</organism>
<protein>
    <recommendedName>
        <fullName evidence="1">DUF3447 domain-containing protein</fullName>
    </recommendedName>
</protein>
<dbReference type="EMBL" id="DS113550">
    <property type="protein sequence ID" value="EAY01993.1"/>
    <property type="molecule type" value="Genomic_DNA"/>
</dbReference>
<keyword evidence="3" id="KW-1185">Reference proteome</keyword>
<proteinExistence type="predicted"/>
<reference evidence="2" key="1">
    <citation type="submission" date="2006-10" db="EMBL/GenBank/DDBJ databases">
        <authorList>
            <person name="Amadeo P."/>
            <person name="Zhao Q."/>
            <person name="Wortman J."/>
            <person name="Fraser-Liggett C."/>
            <person name="Carlton J."/>
        </authorList>
    </citation>
    <scope>NUCLEOTIDE SEQUENCE</scope>
    <source>
        <strain evidence="2">G3</strain>
    </source>
</reference>
<dbReference type="Gene3D" id="1.25.40.20">
    <property type="entry name" value="Ankyrin repeat-containing domain"/>
    <property type="match status" value="1"/>
</dbReference>
<dbReference type="InterPro" id="IPR002110">
    <property type="entry name" value="Ankyrin_rpt"/>
</dbReference>
<dbReference type="OrthoDB" id="426293at2759"/>
<dbReference type="AlphaFoldDB" id="A2EZB2"/>
<dbReference type="VEuPathDB" id="TrichDB:TVAGG3_0136430"/>
<dbReference type="STRING" id="5722.A2EZB2"/>